<comment type="caution">
    <text evidence="1">The sequence shown here is derived from an EMBL/GenBank/DDBJ whole genome shotgun (WGS) entry which is preliminary data.</text>
</comment>
<keyword evidence="2" id="KW-1185">Reference proteome</keyword>
<dbReference type="Proteomes" id="UP000799441">
    <property type="component" value="Unassembled WGS sequence"/>
</dbReference>
<gene>
    <name evidence="1" type="ORF">K431DRAFT_281946</name>
</gene>
<protein>
    <submittedName>
        <fullName evidence="1">Uncharacterized protein</fullName>
    </submittedName>
</protein>
<dbReference type="AlphaFoldDB" id="A0A9P4QE24"/>
<accession>A0A9P4QE24</accession>
<sequence>MDVCAFPGSAPLHSRSGRTKPDGCHMHTGWCILVVSLAAVRCRGARVARRCHASGSDAAVMGMLGRVWKTKIPPSKPKVVCTLASAHWLCHPPEKWYWQTLLPFCFMAVYRVGKVQRCWSGRSFIQDTAGTDGGSSRMPMAPPTL</sequence>
<reference evidence="1" key="1">
    <citation type="journal article" date="2020" name="Stud. Mycol.">
        <title>101 Dothideomycetes genomes: a test case for predicting lifestyles and emergence of pathogens.</title>
        <authorList>
            <person name="Haridas S."/>
            <person name="Albert R."/>
            <person name="Binder M."/>
            <person name="Bloem J."/>
            <person name="Labutti K."/>
            <person name="Salamov A."/>
            <person name="Andreopoulos B."/>
            <person name="Baker S."/>
            <person name="Barry K."/>
            <person name="Bills G."/>
            <person name="Bluhm B."/>
            <person name="Cannon C."/>
            <person name="Castanera R."/>
            <person name="Culley D."/>
            <person name="Daum C."/>
            <person name="Ezra D."/>
            <person name="Gonzalez J."/>
            <person name="Henrissat B."/>
            <person name="Kuo A."/>
            <person name="Liang C."/>
            <person name="Lipzen A."/>
            <person name="Lutzoni F."/>
            <person name="Magnuson J."/>
            <person name="Mondo S."/>
            <person name="Nolan M."/>
            <person name="Ohm R."/>
            <person name="Pangilinan J."/>
            <person name="Park H.-J."/>
            <person name="Ramirez L."/>
            <person name="Alfaro M."/>
            <person name="Sun H."/>
            <person name="Tritt A."/>
            <person name="Yoshinaga Y."/>
            <person name="Zwiers L.-H."/>
            <person name="Turgeon B."/>
            <person name="Goodwin S."/>
            <person name="Spatafora J."/>
            <person name="Crous P."/>
            <person name="Grigoriev I."/>
        </authorList>
    </citation>
    <scope>NUCLEOTIDE SEQUENCE</scope>
    <source>
        <strain evidence="1">CBS 116435</strain>
    </source>
</reference>
<name>A0A9P4QE24_9PEZI</name>
<evidence type="ECO:0000313" key="2">
    <source>
        <dbReference type="Proteomes" id="UP000799441"/>
    </source>
</evidence>
<dbReference type="EMBL" id="MU003771">
    <property type="protein sequence ID" value="KAF2724520.1"/>
    <property type="molecule type" value="Genomic_DNA"/>
</dbReference>
<proteinExistence type="predicted"/>
<evidence type="ECO:0000313" key="1">
    <source>
        <dbReference type="EMBL" id="KAF2724520.1"/>
    </source>
</evidence>
<organism evidence="1 2">
    <name type="scientific">Polychaeton citri CBS 116435</name>
    <dbReference type="NCBI Taxonomy" id="1314669"/>
    <lineage>
        <taxon>Eukaryota</taxon>
        <taxon>Fungi</taxon>
        <taxon>Dikarya</taxon>
        <taxon>Ascomycota</taxon>
        <taxon>Pezizomycotina</taxon>
        <taxon>Dothideomycetes</taxon>
        <taxon>Dothideomycetidae</taxon>
        <taxon>Capnodiales</taxon>
        <taxon>Capnodiaceae</taxon>
        <taxon>Polychaeton</taxon>
    </lineage>
</organism>